<reference evidence="2 3" key="1">
    <citation type="submission" date="2014-07" db="EMBL/GenBank/DDBJ databases">
        <title>Unique and conserved regions in Vibrio harveyi and related species in comparison with the shrimp pathogen Vibrio harveyi CAIM 1792.</title>
        <authorList>
            <person name="Espinoza-Valles I."/>
            <person name="Vora G."/>
            <person name="Leekitcharoenphon P."/>
            <person name="Ussery D."/>
            <person name="Hoj L."/>
            <person name="Gomez-Gil B."/>
        </authorList>
    </citation>
    <scope>NUCLEOTIDE SEQUENCE [LARGE SCALE GENOMIC DNA]</scope>
    <source>
        <strain evidence="3">CAIM 1854 / LMG 25443</strain>
    </source>
</reference>
<protein>
    <submittedName>
        <fullName evidence="2">Uncharacterized protein</fullName>
    </submittedName>
</protein>
<dbReference type="EMBL" id="JPRD01000015">
    <property type="protein sequence ID" value="KIF53140.1"/>
    <property type="molecule type" value="Genomic_DNA"/>
</dbReference>
<evidence type="ECO:0000313" key="3">
    <source>
        <dbReference type="Proteomes" id="UP000031586"/>
    </source>
</evidence>
<keyword evidence="1" id="KW-1133">Transmembrane helix</keyword>
<keyword evidence="1" id="KW-0472">Membrane</keyword>
<dbReference type="PATRIC" id="fig|1229493.5.peg.959"/>
<feature type="transmembrane region" description="Helical" evidence="1">
    <location>
        <begin position="77"/>
        <end position="97"/>
    </location>
</feature>
<dbReference type="Proteomes" id="UP000031586">
    <property type="component" value="Unassembled WGS sequence"/>
</dbReference>
<keyword evidence="1" id="KW-0812">Transmembrane</keyword>
<proteinExistence type="predicted"/>
<sequence>MKQLLTFVMLGIVVLFSVNTYANESPVTPLLEETKSQTKLDKSFSPGTRLIGTEYAEQEKSDKEKSEAYLKSKDSSIFFRVFGLILTIAGLSRLFYLMVEAVTDCNRKALFLSYCMTWLIGYFFSVATELQRAIIEREAGLFIQFMWVVLVITLISQIVSVLLFEDQGYSRLINSRSSVSYHVETLPDGRHRTVQTMSETMVNVIDSQNGITRSRPIPGTELFNEFRSMAETVVVDREPTVDQSEGEPDRQGTVTAEKNIISEKDNCNEGFIRKISLD</sequence>
<accession>A0A0C1Z808</accession>
<name>A0A0C1Z808_9VIBR</name>
<dbReference type="AlphaFoldDB" id="A0A0C1Z808"/>
<feature type="transmembrane region" description="Helical" evidence="1">
    <location>
        <begin position="139"/>
        <end position="164"/>
    </location>
</feature>
<feature type="transmembrane region" description="Helical" evidence="1">
    <location>
        <begin position="109"/>
        <end position="127"/>
    </location>
</feature>
<evidence type="ECO:0000256" key="1">
    <source>
        <dbReference type="SAM" id="Phobius"/>
    </source>
</evidence>
<gene>
    <name evidence="2" type="ORF">H735_09375</name>
</gene>
<comment type="caution">
    <text evidence="2">The sequence shown here is derived from an EMBL/GenBank/DDBJ whole genome shotgun (WGS) entry which is preliminary data.</text>
</comment>
<organism evidence="2 3">
    <name type="scientific">Vibrio owensii CAIM 1854 = LMG 25443</name>
    <dbReference type="NCBI Taxonomy" id="1229493"/>
    <lineage>
        <taxon>Bacteria</taxon>
        <taxon>Pseudomonadati</taxon>
        <taxon>Pseudomonadota</taxon>
        <taxon>Gammaproteobacteria</taxon>
        <taxon>Vibrionales</taxon>
        <taxon>Vibrionaceae</taxon>
        <taxon>Vibrio</taxon>
    </lineage>
</organism>
<evidence type="ECO:0000313" key="2">
    <source>
        <dbReference type="EMBL" id="KIF53140.1"/>
    </source>
</evidence>
<dbReference type="RefSeq" id="WP_020194317.1">
    <property type="nucleotide sequence ID" value="NZ_BAOH01000005.1"/>
</dbReference>